<dbReference type="EMBL" id="JAINDJ010000002">
    <property type="protein sequence ID" value="KAG9457643.1"/>
    <property type="molecule type" value="Genomic_DNA"/>
</dbReference>
<dbReference type="FunFam" id="3.20.20.300:FF:000003">
    <property type="entry name" value="Beta-D-glucan exohydrolase isoenzyme ExoI"/>
    <property type="match status" value="1"/>
</dbReference>
<evidence type="ECO:0008006" key="7">
    <source>
        <dbReference type="Google" id="ProtNLM"/>
    </source>
</evidence>
<dbReference type="GO" id="GO:0008422">
    <property type="term" value="F:beta-glucosidase activity"/>
    <property type="evidence" value="ECO:0007669"/>
    <property type="project" value="TreeGrafter"/>
</dbReference>
<comment type="caution">
    <text evidence="5">The sequence shown here is derived from an EMBL/GenBank/DDBJ whole genome shotgun (WGS) entry which is preliminary data.</text>
</comment>
<gene>
    <name evidence="5" type="ORF">H6P81_002151</name>
</gene>
<dbReference type="Proteomes" id="UP000825729">
    <property type="component" value="Unassembled WGS sequence"/>
</dbReference>
<dbReference type="PANTHER" id="PTHR30620">
    <property type="entry name" value="PERIPLASMIC BETA-GLUCOSIDASE-RELATED"/>
    <property type="match status" value="1"/>
</dbReference>
<sequence length="614" mass="66829">MSDHPDGEALPCRDPQVPVEARVSDLLRRMTMAEKIGQMTQLDRTVATADVVKDLFIGSVLNGGDSALPPSATPSDWADMIDSFQPTAMSTRLGIPIIYGADAVHGCSNVYGTTIFPHNIGLGAAGDEDLILRIGKATALETRAIGIPYAFAPCIAVSRDPRWGRCYESYGESPDLVERLGTKLILGLQGSPPSDHPSGYPFVAVGGKHVVACAKHFAGDGGTEGGVNESNTVASSHDFFSIHIQPYLDAIKMGVSTIMISYSSWNGVKMHANEFMISNVLKNELGFQGMVISDWEGVDRIRNPAGSDYKESVCDAINAGIDMIMVPHKYELFIPDLTDLVLSGRVSMERIDDAVRRILRVKFVAGVFDHPFADRSLFPFIGCEEHRELAREAVRKSLVLLKNGKRAEEPLLPLSKNAPKILVAGTHADNIGYQCGGWTITWAGLSGDITPGTSILQGIKNAVSKETHVVFEENPDESFWEENRDVFCAIVVVGEEPYVETKGDDKELRIPLGGAEIIQRVCNKASKCLVIIVSGRPLVIEPYIDAMDALVAAWLPGSEAGKGIADVIFGDHDFQGKLPRTWFRRVDQLPMNVGDSEYDPLFPFGFGLQIQTNL</sequence>
<organism evidence="5 6">
    <name type="scientific">Aristolochia fimbriata</name>
    <name type="common">White veined hardy Dutchman's pipe vine</name>
    <dbReference type="NCBI Taxonomy" id="158543"/>
    <lineage>
        <taxon>Eukaryota</taxon>
        <taxon>Viridiplantae</taxon>
        <taxon>Streptophyta</taxon>
        <taxon>Embryophyta</taxon>
        <taxon>Tracheophyta</taxon>
        <taxon>Spermatophyta</taxon>
        <taxon>Magnoliopsida</taxon>
        <taxon>Magnoliidae</taxon>
        <taxon>Piperales</taxon>
        <taxon>Aristolochiaceae</taxon>
        <taxon>Aristolochia</taxon>
    </lineage>
</organism>
<dbReference type="Gene3D" id="3.40.50.1700">
    <property type="entry name" value="Glycoside hydrolase family 3 C-terminal domain"/>
    <property type="match status" value="1"/>
</dbReference>
<dbReference type="InterPro" id="IPR051915">
    <property type="entry name" value="Cellulose_Degrad_GH3"/>
</dbReference>
<dbReference type="Gene3D" id="3.20.20.300">
    <property type="entry name" value="Glycoside hydrolase, family 3, N-terminal domain"/>
    <property type="match status" value="1"/>
</dbReference>
<dbReference type="InterPro" id="IPR036881">
    <property type="entry name" value="Glyco_hydro_3_C_sf"/>
</dbReference>
<dbReference type="PRINTS" id="PR00133">
    <property type="entry name" value="GLHYDRLASE3"/>
</dbReference>
<evidence type="ECO:0000256" key="1">
    <source>
        <dbReference type="ARBA" id="ARBA00022801"/>
    </source>
</evidence>
<dbReference type="SUPFAM" id="SSF51445">
    <property type="entry name" value="(Trans)glycosidases"/>
    <property type="match status" value="1"/>
</dbReference>
<dbReference type="InterPro" id="IPR017853">
    <property type="entry name" value="GH"/>
</dbReference>
<dbReference type="Pfam" id="PF01915">
    <property type="entry name" value="Glyco_hydro_3_C"/>
    <property type="match status" value="1"/>
</dbReference>
<evidence type="ECO:0000313" key="6">
    <source>
        <dbReference type="Proteomes" id="UP000825729"/>
    </source>
</evidence>
<reference evidence="5 6" key="1">
    <citation type="submission" date="2021-07" db="EMBL/GenBank/DDBJ databases">
        <title>The Aristolochia fimbriata genome: insights into angiosperm evolution, floral development and chemical biosynthesis.</title>
        <authorList>
            <person name="Jiao Y."/>
        </authorList>
    </citation>
    <scope>NUCLEOTIDE SEQUENCE [LARGE SCALE GENOMIC DNA]</scope>
    <source>
        <strain evidence="5">IBCAS-2021</strain>
        <tissue evidence="5">Leaf</tissue>
    </source>
</reference>
<dbReference type="AlphaFoldDB" id="A0AAV7F988"/>
<evidence type="ECO:0000256" key="2">
    <source>
        <dbReference type="ARBA" id="ARBA00023295"/>
    </source>
</evidence>
<protein>
    <recommendedName>
        <fullName evidence="7">Beta-glucosidase</fullName>
    </recommendedName>
</protein>
<evidence type="ECO:0000313" key="5">
    <source>
        <dbReference type="EMBL" id="KAG9457643.1"/>
    </source>
</evidence>
<dbReference type="InterPro" id="IPR036962">
    <property type="entry name" value="Glyco_hydro_3_N_sf"/>
</dbReference>
<evidence type="ECO:0000259" key="3">
    <source>
        <dbReference type="Pfam" id="PF00933"/>
    </source>
</evidence>
<dbReference type="InterPro" id="IPR002772">
    <property type="entry name" value="Glyco_hydro_3_C"/>
</dbReference>
<keyword evidence="2" id="KW-0326">Glycosidase</keyword>
<dbReference type="FunFam" id="3.40.50.1700:FF:000002">
    <property type="entry name" value="Glycosyl hydrolase family protein"/>
    <property type="match status" value="1"/>
</dbReference>
<keyword evidence="1" id="KW-0378">Hydrolase</keyword>
<keyword evidence="6" id="KW-1185">Reference proteome</keyword>
<evidence type="ECO:0000259" key="4">
    <source>
        <dbReference type="Pfam" id="PF01915"/>
    </source>
</evidence>
<feature type="domain" description="Glycoside hydrolase family 3 N-terminal" evidence="3">
    <location>
        <begin position="31"/>
        <end position="361"/>
    </location>
</feature>
<dbReference type="Pfam" id="PF00933">
    <property type="entry name" value="Glyco_hydro_3"/>
    <property type="match status" value="1"/>
</dbReference>
<dbReference type="PANTHER" id="PTHR30620:SF35">
    <property type="entry name" value="GLYCOSYL HYDROLASE FAMILY PROTEIN"/>
    <property type="match status" value="1"/>
</dbReference>
<feature type="domain" description="Glycoside hydrolase family 3 C-terminal" evidence="4">
    <location>
        <begin position="398"/>
        <end position="609"/>
    </location>
</feature>
<dbReference type="InterPro" id="IPR001764">
    <property type="entry name" value="Glyco_hydro_3_N"/>
</dbReference>
<proteinExistence type="predicted"/>
<accession>A0AAV7F988</accession>
<dbReference type="GO" id="GO:0009251">
    <property type="term" value="P:glucan catabolic process"/>
    <property type="evidence" value="ECO:0007669"/>
    <property type="project" value="TreeGrafter"/>
</dbReference>
<name>A0AAV7F988_ARIFI</name>
<dbReference type="SUPFAM" id="SSF52279">
    <property type="entry name" value="Beta-D-glucan exohydrolase, C-terminal domain"/>
    <property type="match status" value="1"/>
</dbReference>